<dbReference type="PIRSF" id="PIRSF000110">
    <property type="entry name" value="G6PD"/>
    <property type="match status" value="1"/>
</dbReference>
<dbReference type="GO" id="GO:0005829">
    <property type="term" value="C:cytosol"/>
    <property type="evidence" value="ECO:0007669"/>
    <property type="project" value="TreeGrafter"/>
</dbReference>
<dbReference type="AlphaFoldDB" id="A0A094Z0V2"/>
<keyword evidence="4 7" id="KW-0521">NADP</keyword>
<dbReference type="PROSITE" id="PS00069">
    <property type="entry name" value="G6P_DEHYDROGENASE"/>
    <property type="match status" value="1"/>
</dbReference>
<comment type="catalytic activity">
    <reaction evidence="7">
        <text>D-glucose 6-phosphate + NADP(+) = 6-phospho-D-glucono-1,5-lactone + NADPH + H(+)</text>
        <dbReference type="Rhea" id="RHEA:15841"/>
        <dbReference type="ChEBI" id="CHEBI:15378"/>
        <dbReference type="ChEBI" id="CHEBI:57783"/>
        <dbReference type="ChEBI" id="CHEBI:57955"/>
        <dbReference type="ChEBI" id="CHEBI:58349"/>
        <dbReference type="ChEBI" id="CHEBI:61548"/>
        <dbReference type="EC" id="1.1.1.49"/>
    </reaction>
</comment>
<evidence type="ECO:0000256" key="2">
    <source>
        <dbReference type="ARBA" id="ARBA00009975"/>
    </source>
</evidence>
<evidence type="ECO:0000313" key="10">
    <source>
        <dbReference type="EMBL" id="KJZ82436.1"/>
    </source>
</evidence>
<comment type="caution">
    <text evidence="7">Lacks conserved residue(s) required for the propagation of feature annotation.</text>
</comment>
<dbReference type="EMBL" id="JMTK01000001">
    <property type="protein sequence ID" value="KJZ82436.1"/>
    <property type="molecule type" value="Genomic_DNA"/>
</dbReference>
<name>A0A094Z0V2_9HYPH</name>
<dbReference type="SUPFAM" id="SSF55347">
    <property type="entry name" value="Glyceraldehyde-3-phosphate dehydrogenase-like, C-terminal domain"/>
    <property type="match status" value="1"/>
</dbReference>
<dbReference type="GO" id="GO:0004345">
    <property type="term" value="F:glucose-6-phosphate dehydrogenase activity"/>
    <property type="evidence" value="ECO:0007669"/>
    <property type="project" value="UniProtKB-UniRule"/>
</dbReference>
<organism evidence="10 11">
    <name type="scientific">Candidatus Liberibacter solanacearum</name>
    <dbReference type="NCBI Taxonomy" id="556287"/>
    <lineage>
        <taxon>Bacteria</taxon>
        <taxon>Pseudomonadati</taxon>
        <taxon>Pseudomonadota</taxon>
        <taxon>Alphaproteobacteria</taxon>
        <taxon>Hyphomicrobiales</taxon>
        <taxon>Rhizobiaceae</taxon>
        <taxon>Liberibacter</taxon>
    </lineage>
</organism>
<proteinExistence type="inferred from homology"/>
<dbReference type="Proteomes" id="UP000033731">
    <property type="component" value="Unassembled WGS sequence"/>
</dbReference>
<comment type="function">
    <text evidence="7">Catalyzes the oxidation of glucose 6-phosphate to 6-phosphogluconolactone.</text>
</comment>
<evidence type="ECO:0000256" key="5">
    <source>
        <dbReference type="ARBA" id="ARBA00023002"/>
    </source>
</evidence>
<dbReference type="InterPro" id="IPR001282">
    <property type="entry name" value="G6P_DH"/>
</dbReference>
<protein>
    <recommendedName>
        <fullName evidence="7">Glucose-6-phosphate 1-dehydrogenase</fullName>
        <shortName evidence="7">G6PD</shortName>
        <ecNumber evidence="7">1.1.1.49</ecNumber>
    </recommendedName>
</protein>
<dbReference type="GO" id="GO:0009051">
    <property type="term" value="P:pentose-phosphate shunt, oxidative branch"/>
    <property type="evidence" value="ECO:0007669"/>
    <property type="project" value="TreeGrafter"/>
</dbReference>
<keyword evidence="5 7" id="KW-0560">Oxidoreductase</keyword>
<dbReference type="InterPro" id="IPR022675">
    <property type="entry name" value="G6P_DH_C"/>
</dbReference>
<feature type="binding site" evidence="7">
    <location>
        <position position="185"/>
    </location>
    <ligand>
        <name>substrate</name>
    </ligand>
</feature>
<feature type="binding site" evidence="7">
    <location>
        <position position="52"/>
    </location>
    <ligand>
        <name>NADP(+)</name>
        <dbReference type="ChEBI" id="CHEBI:58349"/>
    </ligand>
</feature>
<evidence type="ECO:0000313" key="11">
    <source>
        <dbReference type="Proteomes" id="UP000033731"/>
    </source>
</evidence>
<dbReference type="Pfam" id="PF00479">
    <property type="entry name" value="G6PD_N"/>
    <property type="match status" value="1"/>
</dbReference>
<feature type="binding site" evidence="7">
    <location>
        <position position="151"/>
    </location>
    <ligand>
        <name>NADP(+)</name>
        <dbReference type="ChEBI" id="CHEBI:58349"/>
    </ligand>
</feature>
<evidence type="ECO:0000256" key="4">
    <source>
        <dbReference type="ARBA" id="ARBA00022857"/>
    </source>
</evidence>
<evidence type="ECO:0000256" key="7">
    <source>
        <dbReference type="HAMAP-Rule" id="MF_00966"/>
    </source>
</evidence>
<dbReference type="Gene3D" id="3.40.50.720">
    <property type="entry name" value="NAD(P)-binding Rossmann-like Domain"/>
    <property type="match status" value="1"/>
</dbReference>
<dbReference type="GO" id="GO:0050661">
    <property type="term" value="F:NADP binding"/>
    <property type="evidence" value="ECO:0007669"/>
    <property type="project" value="UniProtKB-UniRule"/>
</dbReference>
<dbReference type="Gene3D" id="3.30.360.10">
    <property type="entry name" value="Dihydrodipicolinate Reductase, domain 2"/>
    <property type="match status" value="1"/>
</dbReference>
<keyword evidence="11" id="KW-1185">Reference proteome</keyword>
<feature type="binding site" evidence="7">
    <location>
        <position position="342"/>
    </location>
    <ligand>
        <name>substrate</name>
    </ligand>
</feature>
<evidence type="ECO:0000256" key="1">
    <source>
        <dbReference type="ARBA" id="ARBA00004937"/>
    </source>
</evidence>
<dbReference type="NCBIfam" id="TIGR00871">
    <property type="entry name" value="zwf"/>
    <property type="match status" value="1"/>
</dbReference>
<dbReference type="InterPro" id="IPR019796">
    <property type="entry name" value="G6P_DH_AS"/>
</dbReference>
<accession>A0A094Z0V2</accession>
<dbReference type="UniPathway" id="UPA00115">
    <property type="reaction ID" value="UER00408"/>
</dbReference>
<feature type="domain" description="Glucose-6-phosphate dehydrogenase C-terminal" evidence="9">
    <location>
        <begin position="192"/>
        <end position="489"/>
    </location>
</feature>
<comment type="similarity">
    <text evidence="2 7">Belongs to the glucose-6-phosphate dehydrogenase family.</text>
</comment>
<keyword evidence="6 7" id="KW-0119">Carbohydrate metabolism</keyword>
<feature type="binding site" evidence="7">
    <location>
        <begin position="95"/>
        <end position="96"/>
    </location>
    <ligand>
        <name>NADP(+)</name>
        <dbReference type="ChEBI" id="CHEBI:58349"/>
    </ligand>
</feature>
<sequence length="493" mass="56403">MPKHATHIDNFDCIIFGGTGDLAKRKLLPALYNNYVNKEECHVSSRIIGVCRVKMTVDKYRSFVNQELKKYLKNDEYNSLQVKRFLSLISYINLDIEHNYGWKELKEKLEGSQKRIRVFYLAVSSIFFGKISLKIYENQLVTEHTRIVIEKPIGNDLISAQKIHAITSKIFKEHQIFRIDHYLGKETVQGLMVFRFANTFYECLWNNKYIDNIQITTAETIGIENRVDYYNKTGALRDMIQNHLLQLLCLVAMEMPISIESTAIQNEKIKVLKALKMISIDDVQQLTVRGQYQSGVVNGIPIKGYLEKVPLGVSDTETFVAIKASIDNLRWSGVPFYLRTGKCLAKHVSEIVISFKPAPCPIFAPQLSNVGANKLILHLQNNGKIEQFIITKDHSTSGIKLKKNALGICCSEEIKMRNPDGYERLITDVINANQTLFMGYDEVEESWKWSDSILQSWQTVGQKVDGYAAGTWGPTKSHTLLQKDGRKWHENNP</sequence>
<evidence type="ECO:0000259" key="8">
    <source>
        <dbReference type="Pfam" id="PF00479"/>
    </source>
</evidence>
<evidence type="ECO:0000259" key="9">
    <source>
        <dbReference type="Pfam" id="PF02781"/>
    </source>
</evidence>
<feature type="binding site" evidence="7">
    <location>
        <position position="238"/>
    </location>
    <ligand>
        <name>substrate</name>
    </ligand>
</feature>
<dbReference type="Pfam" id="PF02781">
    <property type="entry name" value="G6PD_C"/>
    <property type="match status" value="1"/>
</dbReference>
<dbReference type="EC" id="1.1.1.49" evidence="7"/>
<reference evidence="10 11" key="1">
    <citation type="journal article" date="2015" name="Phytopathology">
        <title>Genomes of Candidatus Liberibacter solanacearum haplotype A from New Zealand and the USA suggest significant genome plasticity in the species.</title>
        <authorList>
            <person name="Thompson S.M."/>
            <person name="Johnson C.P."/>
            <person name="Lu A.Y."/>
            <person name="Frampton R.A."/>
            <person name="Sullivan K.L."/>
            <person name="Fiers M.W."/>
            <person name="Crowhurst R.N."/>
            <person name="Pitman A.R."/>
            <person name="Scott I."/>
            <person name="Gudmestad N.C."/>
            <person name="Smith G.R."/>
        </authorList>
    </citation>
    <scope>NUCLEOTIDE SEQUENCE [LARGE SCALE GENOMIC DNA]</scope>
    <source>
        <strain evidence="10 11">LsoNZ1</strain>
    </source>
</reference>
<dbReference type="RefSeq" id="WP_034441429.1">
    <property type="nucleotide sequence ID" value="NZ_JMTK01000001.1"/>
</dbReference>
<feature type="binding site" evidence="7">
    <location>
        <begin position="17"/>
        <end position="24"/>
    </location>
    <ligand>
        <name>NADP(+)</name>
        <dbReference type="ChEBI" id="CHEBI:58349"/>
    </ligand>
</feature>
<dbReference type="InterPro" id="IPR022674">
    <property type="entry name" value="G6P_DH_NAD-bd"/>
</dbReference>
<dbReference type="InterPro" id="IPR036291">
    <property type="entry name" value="NAD(P)-bd_dom_sf"/>
</dbReference>
<dbReference type="SUPFAM" id="SSF51735">
    <property type="entry name" value="NAD(P)-binding Rossmann-fold domains"/>
    <property type="match status" value="1"/>
</dbReference>
<evidence type="ECO:0000256" key="6">
    <source>
        <dbReference type="ARBA" id="ARBA00023277"/>
    </source>
</evidence>
<dbReference type="PANTHER" id="PTHR23429">
    <property type="entry name" value="GLUCOSE-6-PHOSPHATE 1-DEHYDROGENASE G6PD"/>
    <property type="match status" value="1"/>
</dbReference>
<dbReference type="GO" id="GO:0006006">
    <property type="term" value="P:glucose metabolic process"/>
    <property type="evidence" value="ECO:0007669"/>
    <property type="project" value="UniProtKB-KW"/>
</dbReference>
<dbReference type="HAMAP" id="MF_00966">
    <property type="entry name" value="G6PD"/>
    <property type="match status" value="1"/>
</dbReference>
<feature type="domain" description="Glucose-6-phosphate dehydrogenase NAD-binding" evidence="8">
    <location>
        <begin position="14"/>
        <end position="189"/>
    </location>
</feature>
<comment type="caution">
    <text evidence="10">The sequence shown here is derived from an EMBL/GenBank/DDBJ whole genome shotgun (WGS) entry which is preliminary data.</text>
</comment>
<feature type="binding site" evidence="7">
    <location>
        <position position="219"/>
    </location>
    <ligand>
        <name>substrate</name>
    </ligand>
</feature>
<gene>
    <name evidence="7" type="primary">zwf</name>
    <name evidence="10" type="ORF">DJ66_0036</name>
</gene>
<comment type="pathway">
    <text evidence="1 7">Carbohydrate degradation; pentose phosphate pathway; D-ribulose 5-phosphate from D-glucose 6-phosphate (oxidative stage): step 1/3.</text>
</comment>
<dbReference type="PATRIC" id="fig|556287.8.peg.36"/>
<dbReference type="PANTHER" id="PTHR23429:SF0">
    <property type="entry name" value="GLUCOSE-6-PHOSPHATE 1-DEHYDROGENASE"/>
    <property type="match status" value="1"/>
</dbReference>
<feature type="active site" description="Proton acceptor" evidence="7">
    <location>
        <position position="243"/>
    </location>
</feature>
<evidence type="ECO:0000256" key="3">
    <source>
        <dbReference type="ARBA" id="ARBA00022526"/>
    </source>
</evidence>
<keyword evidence="3 7" id="KW-0313">Glucose metabolism</keyword>
<dbReference type="PRINTS" id="PR00079">
    <property type="entry name" value="G6PDHDRGNASE"/>
</dbReference>
<feature type="binding site" evidence="7">
    <location>
        <position position="181"/>
    </location>
    <ligand>
        <name>substrate</name>
    </ligand>
</feature>